<dbReference type="Proteomes" id="UP000038045">
    <property type="component" value="Unplaced"/>
</dbReference>
<proteinExistence type="predicted"/>
<evidence type="ECO:0000313" key="2">
    <source>
        <dbReference type="WBParaSite" id="PTRK_0000716900.1"/>
    </source>
</evidence>
<name>A0A0N4ZH05_PARTI</name>
<dbReference type="InterPro" id="IPR016197">
    <property type="entry name" value="Chromo-like_dom_sf"/>
</dbReference>
<accession>A0A0N4ZH05</accession>
<dbReference type="AlphaFoldDB" id="A0A0N4ZH05"/>
<reference evidence="2" key="1">
    <citation type="submission" date="2017-02" db="UniProtKB">
        <authorList>
            <consortium name="WormBaseParasite"/>
        </authorList>
    </citation>
    <scope>IDENTIFICATION</scope>
</reference>
<evidence type="ECO:0000313" key="1">
    <source>
        <dbReference type="Proteomes" id="UP000038045"/>
    </source>
</evidence>
<protein>
    <submittedName>
        <fullName evidence="2">Peptidoglycan bridge formation glycyltransferase FemA/FemB family protein</fullName>
    </submittedName>
</protein>
<sequence length="291" mass="34570">MTTYELHEITKKDFLLNINKEDLNVGILLYYHDEKYGKYFEVKLMKIATKKNEIVYTLHFVKFSKNYDISIPISEIQKKCVIKKTDLENFIKKASKEKKKCNTNTKNYEILQSKYNYLQELTINENFIFAVHELYISLDNGFQIKPAVREKNALLILSHYSKVKNKIYPFSNNKENDPKNVENYKEDFVKMASLFNNFGMDYTILWKGEPNLAEIQNYEMYCMNNEYSCFGTYSNVFFLIRFINNLFISYSKDKEKRVVKEFGIENLIGLANFIGLNKDLYCCGMRDDFNF</sequence>
<organism evidence="1 2">
    <name type="scientific">Parastrongyloides trichosuri</name>
    <name type="common">Possum-specific nematode worm</name>
    <dbReference type="NCBI Taxonomy" id="131310"/>
    <lineage>
        <taxon>Eukaryota</taxon>
        <taxon>Metazoa</taxon>
        <taxon>Ecdysozoa</taxon>
        <taxon>Nematoda</taxon>
        <taxon>Chromadorea</taxon>
        <taxon>Rhabditida</taxon>
        <taxon>Tylenchina</taxon>
        <taxon>Panagrolaimomorpha</taxon>
        <taxon>Strongyloidoidea</taxon>
        <taxon>Strongyloididae</taxon>
        <taxon>Parastrongyloides</taxon>
    </lineage>
</organism>
<dbReference type="WBParaSite" id="PTRK_0000716900.1">
    <property type="protein sequence ID" value="PTRK_0000716900.1"/>
    <property type="gene ID" value="PTRK_0000716900"/>
</dbReference>
<dbReference type="Gene3D" id="2.30.30.140">
    <property type="match status" value="1"/>
</dbReference>
<keyword evidence="1" id="KW-1185">Reference proteome</keyword>
<dbReference type="SUPFAM" id="SSF54160">
    <property type="entry name" value="Chromo domain-like"/>
    <property type="match status" value="1"/>
</dbReference>